<reference evidence="1 2" key="1">
    <citation type="submission" date="2022-04" db="EMBL/GenBank/DDBJ databases">
        <title>The arsenic-methylating capacity of Chitinophaga filiformis YT5 during chitin decomposition.</title>
        <authorList>
            <person name="Chen G."/>
            <person name="Liang Y."/>
        </authorList>
    </citation>
    <scope>NUCLEOTIDE SEQUENCE [LARGE SCALE GENOMIC DNA]</scope>
    <source>
        <strain evidence="1 2">YT5</strain>
    </source>
</reference>
<evidence type="ECO:0000313" key="2">
    <source>
        <dbReference type="Proteomes" id="UP000830198"/>
    </source>
</evidence>
<sequence length="234" mass="25839">MKPSMLLICALLLCPGCESDDAAPYPTGNYESVANIKNDPVTLYTKDKVITDVAFIQAYLERNQVYGFFDLTAGTAESPIHVTFDNRVSDSVYFRSVSGNSALELIFNQVYYDNNAAILLGRDSLPGFPADDGELSCSNVGINIRRHPLLTFCDASGMPGALVCKTRYRMPVAMEGDRLSLPVISYRFSTRTSNANCASGERYAYGYLNADALKTIHTQDTLLVQTRMLVLERK</sequence>
<evidence type="ECO:0008006" key="3">
    <source>
        <dbReference type="Google" id="ProtNLM"/>
    </source>
</evidence>
<accession>A0ABY4HZE6</accession>
<keyword evidence="2" id="KW-1185">Reference proteome</keyword>
<name>A0ABY4HZE6_CHIFI</name>
<protein>
    <recommendedName>
        <fullName evidence="3">Lipoprotein</fullName>
    </recommendedName>
</protein>
<dbReference type="EMBL" id="CP095855">
    <property type="protein sequence ID" value="UPK69200.1"/>
    <property type="molecule type" value="Genomic_DNA"/>
</dbReference>
<evidence type="ECO:0000313" key="1">
    <source>
        <dbReference type="EMBL" id="UPK69200.1"/>
    </source>
</evidence>
<gene>
    <name evidence="1" type="ORF">MYF79_30015</name>
</gene>
<dbReference type="RefSeq" id="WP_247811535.1">
    <property type="nucleotide sequence ID" value="NZ_CP095855.1"/>
</dbReference>
<dbReference type="Proteomes" id="UP000830198">
    <property type="component" value="Chromosome"/>
</dbReference>
<proteinExistence type="predicted"/>
<organism evidence="1 2">
    <name type="scientific">Chitinophaga filiformis</name>
    <name type="common">Myxococcus filiformis</name>
    <name type="synonym">Flexibacter filiformis</name>
    <dbReference type="NCBI Taxonomy" id="104663"/>
    <lineage>
        <taxon>Bacteria</taxon>
        <taxon>Pseudomonadati</taxon>
        <taxon>Bacteroidota</taxon>
        <taxon>Chitinophagia</taxon>
        <taxon>Chitinophagales</taxon>
        <taxon>Chitinophagaceae</taxon>
        <taxon>Chitinophaga</taxon>
    </lineage>
</organism>